<accession>A0A6J3MAT3</accession>
<keyword evidence="4" id="KW-1185">Reference proteome</keyword>
<feature type="compositionally biased region" description="Polar residues" evidence="2">
    <location>
        <begin position="20"/>
        <end position="34"/>
    </location>
</feature>
<dbReference type="AlphaFoldDB" id="A0A6J3MAT3"/>
<proteinExistence type="predicted"/>
<gene>
    <name evidence="5" type="ORF">K489DRAFT_407830</name>
</gene>
<dbReference type="Proteomes" id="UP000504637">
    <property type="component" value="Unplaced"/>
</dbReference>
<sequence length="326" mass="36544">MAEFSAAGDGSESGRRQHDQSFPNSQMPTPTTGNAPDALTAGSLERGTFSQPQALYYPWPMFAPYQQQYQLLSQPQQHHHDHDQHQQQHHQHQQEQQYQHLNHQQPAPPLPPTTQSWHSPSAHSNYTFTPLEMATPIDGSLLQVPDMNNYQPRVEAGFLPLPSQTQEVHGGQLVSTTPRRFHSLQPMSLSTSVSSSTQPRSLSAGASSPMTPVAGPQASEMAKWGFRNPRDGTWSCAHPGCTSQSTFFRACDLRKHYKRHTKTLFCSHAGCAKATGGGFSSRKDLLRHETKHNPKVQCTFKGCTKIFSRVDNMRDHVKRIHNRRLP</sequence>
<organism evidence="5">
    <name type="scientific">Dissoconium aciculare CBS 342.82</name>
    <dbReference type="NCBI Taxonomy" id="1314786"/>
    <lineage>
        <taxon>Eukaryota</taxon>
        <taxon>Fungi</taxon>
        <taxon>Dikarya</taxon>
        <taxon>Ascomycota</taxon>
        <taxon>Pezizomycotina</taxon>
        <taxon>Dothideomycetes</taxon>
        <taxon>Dothideomycetidae</taxon>
        <taxon>Mycosphaerellales</taxon>
        <taxon>Dissoconiaceae</taxon>
        <taxon>Dissoconium</taxon>
    </lineage>
</organism>
<evidence type="ECO:0000256" key="2">
    <source>
        <dbReference type="SAM" id="MobiDB-lite"/>
    </source>
</evidence>
<dbReference type="Gene3D" id="3.30.160.60">
    <property type="entry name" value="Classic Zinc Finger"/>
    <property type="match status" value="1"/>
</dbReference>
<dbReference type="RefSeq" id="XP_033462167.1">
    <property type="nucleotide sequence ID" value="XM_033607407.1"/>
</dbReference>
<dbReference type="OrthoDB" id="654211at2759"/>
<dbReference type="PROSITE" id="PS50157">
    <property type="entry name" value="ZINC_FINGER_C2H2_2"/>
    <property type="match status" value="1"/>
</dbReference>
<feature type="domain" description="C2H2-type" evidence="3">
    <location>
        <begin position="296"/>
        <end position="326"/>
    </location>
</feature>
<dbReference type="GO" id="GO:0008270">
    <property type="term" value="F:zinc ion binding"/>
    <property type="evidence" value="ECO:0007669"/>
    <property type="project" value="UniProtKB-KW"/>
</dbReference>
<dbReference type="PANTHER" id="PTHR46179">
    <property type="entry name" value="ZINC FINGER PROTEIN"/>
    <property type="match status" value="1"/>
</dbReference>
<dbReference type="GeneID" id="54365207"/>
<dbReference type="GO" id="GO:0006357">
    <property type="term" value="P:regulation of transcription by RNA polymerase II"/>
    <property type="evidence" value="ECO:0007669"/>
    <property type="project" value="TreeGrafter"/>
</dbReference>
<evidence type="ECO:0000313" key="4">
    <source>
        <dbReference type="Proteomes" id="UP000504637"/>
    </source>
</evidence>
<reference evidence="5" key="3">
    <citation type="submission" date="2025-08" db="UniProtKB">
        <authorList>
            <consortium name="RefSeq"/>
        </authorList>
    </citation>
    <scope>IDENTIFICATION</scope>
    <source>
        <strain evidence="5">CBS 342.82</strain>
    </source>
</reference>
<feature type="region of interest" description="Disordered" evidence="2">
    <location>
        <begin position="1"/>
        <end position="41"/>
    </location>
</feature>
<feature type="region of interest" description="Disordered" evidence="2">
    <location>
        <begin position="72"/>
        <end position="124"/>
    </location>
</feature>
<reference evidence="5" key="1">
    <citation type="submission" date="2020-01" db="EMBL/GenBank/DDBJ databases">
        <authorList>
            <consortium name="DOE Joint Genome Institute"/>
            <person name="Haridas S."/>
            <person name="Albert R."/>
            <person name="Binder M."/>
            <person name="Bloem J."/>
            <person name="Labutti K."/>
            <person name="Salamov A."/>
            <person name="Andreopoulos B."/>
            <person name="Baker S.E."/>
            <person name="Barry K."/>
            <person name="Bills G."/>
            <person name="Bluhm B.H."/>
            <person name="Cannon C."/>
            <person name="Castanera R."/>
            <person name="Culley D.E."/>
            <person name="Daum C."/>
            <person name="Ezra D."/>
            <person name="Gonzalez J.B."/>
            <person name="Henrissat B."/>
            <person name="Kuo A."/>
            <person name="Liang C."/>
            <person name="Lipzen A."/>
            <person name="Lutzoni F."/>
            <person name="Magnuson J."/>
            <person name="Mondo S."/>
            <person name="Nolan M."/>
            <person name="Ohm R."/>
            <person name="Pangilinan J."/>
            <person name="Park H.-J."/>
            <person name="Ramirez L."/>
            <person name="Alfaro M."/>
            <person name="Sun H."/>
            <person name="Tritt A."/>
            <person name="Yoshinaga Y."/>
            <person name="Zwiers L.-H."/>
            <person name="Turgeon B.G."/>
            <person name="Goodwin S.B."/>
            <person name="Spatafora J.W."/>
            <person name="Crous P.W."/>
            <person name="Grigoriev I.V."/>
        </authorList>
    </citation>
    <scope>NUCLEOTIDE SEQUENCE</scope>
    <source>
        <strain evidence="5">CBS 342.82</strain>
    </source>
</reference>
<keyword evidence="1" id="KW-0862">Zinc</keyword>
<reference evidence="5" key="2">
    <citation type="submission" date="2020-04" db="EMBL/GenBank/DDBJ databases">
        <authorList>
            <consortium name="NCBI Genome Project"/>
        </authorList>
    </citation>
    <scope>NUCLEOTIDE SEQUENCE</scope>
    <source>
        <strain evidence="5">CBS 342.82</strain>
    </source>
</reference>
<feature type="compositionally biased region" description="Low complexity" evidence="2">
    <location>
        <begin position="94"/>
        <end position="105"/>
    </location>
</feature>
<evidence type="ECO:0000313" key="5">
    <source>
        <dbReference type="RefSeq" id="XP_033462167.1"/>
    </source>
</evidence>
<dbReference type="InterPro" id="IPR013087">
    <property type="entry name" value="Znf_C2H2_type"/>
</dbReference>
<keyword evidence="1" id="KW-0479">Metal-binding</keyword>
<dbReference type="SUPFAM" id="SSF57667">
    <property type="entry name" value="beta-beta-alpha zinc fingers"/>
    <property type="match status" value="1"/>
</dbReference>
<feature type="compositionally biased region" description="Low complexity" evidence="2">
    <location>
        <begin position="186"/>
        <end position="203"/>
    </location>
</feature>
<dbReference type="PROSITE" id="PS00028">
    <property type="entry name" value="ZINC_FINGER_C2H2_1"/>
    <property type="match status" value="1"/>
</dbReference>
<dbReference type="InterPro" id="IPR051061">
    <property type="entry name" value="Zinc_finger_trans_reg"/>
</dbReference>
<feature type="region of interest" description="Disordered" evidence="2">
    <location>
        <begin position="186"/>
        <end position="216"/>
    </location>
</feature>
<dbReference type="InterPro" id="IPR036236">
    <property type="entry name" value="Znf_C2H2_sf"/>
</dbReference>
<dbReference type="GO" id="GO:0005634">
    <property type="term" value="C:nucleus"/>
    <property type="evidence" value="ECO:0007669"/>
    <property type="project" value="TreeGrafter"/>
</dbReference>
<dbReference type="PANTHER" id="PTHR46179:SF19">
    <property type="entry name" value="C2H2 FINGER DOMAIN TRANSCRIPTION FACTOR (EUROFUNG)-RELATED"/>
    <property type="match status" value="1"/>
</dbReference>
<name>A0A6J3MAT3_9PEZI</name>
<protein>
    <recommendedName>
        <fullName evidence="3">C2H2-type domain-containing protein</fullName>
    </recommendedName>
</protein>
<evidence type="ECO:0000259" key="3">
    <source>
        <dbReference type="PROSITE" id="PS50157"/>
    </source>
</evidence>
<dbReference type="SMART" id="SM00355">
    <property type="entry name" value="ZnF_C2H2"/>
    <property type="match status" value="3"/>
</dbReference>
<keyword evidence="1" id="KW-0863">Zinc-finger</keyword>
<evidence type="ECO:0000256" key="1">
    <source>
        <dbReference type="PROSITE-ProRule" id="PRU00042"/>
    </source>
</evidence>